<accession>A0A4S4EPH2</accession>
<keyword evidence="13" id="KW-1185">Reference proteome</keyword>
<dbReference type="PANTHER" id="PTHR48054">
    <property type="entry name" value="RECEPTOR KINASE-LIKE PROTEIN XA21"/>
    <property type="match status" value="1"/>
</dbReference>
<gene>
    <name evidence="12" type="ORF">TEA_017196</name>
</gene>
<dbReference type="Pfam" id="PF23598">
    <property type="entry name" value="LRR_14"/>
    <property type="match status" value="1"/>
</dbReference>
<evidence type="ECO:0000256" key="6">
    <source>
        <dbReference type="ARBA" id="ARBA00022737"/>
    </source>
</evidence>
<evidence type="ECO:0000256" key="7">
    <source>
        <dbReference type="ARBA" id="ARBA00022989"/>
    </source>
</evidence>
<feature type="domain" description="Leucine-rich repeat-containing N-terminal plant-type" evidence="10">
    <location>
        <begin position="85"/>
        <end position="124"/>
    </location>
</feature>
<evidence type="ECO:0000256" key="3">
    <source>
        <dbReference type="ARBA" id="ARBA00022614"/>
    </source>
</evidence>
<evidence type="ECO:0000256" key="2">
    <source>
        <dbReference type="ARBA" id="ARBA00009592"/>
    </source>
</evidence>
<evidence type="ECO:0000259" key="10">
    <source>
        <dbReference type="Pfam" id="PF08263"/>
    </source>
</evidence>
<dbReference type="InterPro" id="IPR032675">
    <property type="entry name" value="LRR_dom_sf"/>
</dbReference>
<keyword evidence="7" id="KW-1133">Transmembrane helix</keyword>
<dbReference type="SUPFAM" id="SSF52058">
    <property type="entry name" value="L domain-like"/>
    <property type="match status" value="1"/>
</dbReference>
<name>A0A4S4EPH2_CAMSN</name>
<dbReference type="FunFam" id="3.80.10.10:FF:000383">
    <property type="entry name" value="Leucine-rich repeat receptor protein kinase EMS1"/>
    <property type="match status" value="1"/>
</dbReference>
<sequence>MAQSHGHSSKYRPIRYVSADTYRKNGVPRRIQADIPLRLKIAGVSAKSRYVSVCKRYTSRYTSRDGPILTGSDRIPAATSMANNATDRAALEAFKAAVVQDPFGALTSWNHSLHYCHWNGILCSRRHPDRVIRITLRSQGLVGSLSPHVGNLSFLKSVVLQNNSFHDPIPQEMGRLFRLQTIEFSNNSFGGGIPNNLSRCLKLEWLNLIDNNLTGNIPAELGTLSRLGTLALGTNKLSVADNQLEGNIPPDIGSTLPNLKFLYLFTTLFTGTLPTSLSNASELESIDFSQNDFSRTMPTNLGKLLGLGFINVYQNRLQDDLAFISSLTNCTSLQDIQVGSNLFRGSLPDSIANLSTYLNLINLQINQIHGIIPSGIGNLLNLTVLSMAENNLAGPIPSSIGRLQNLQYLFLGHKKFTELPSSLGNLTSLISLALEGNKIHGSIPPSLGNCHSLLELALFQNNLHGSIPPEIMSLNSISKFLWTHTKHAEQLFEFGMASLGGQFI</sequence>
<dbReference type="Pfam" id="PF08263">
    <property type="entry name" value="LRRNT_2"/>
    <property type="match status" value="1"/>
</dbReference>
<dbReference type="FunFam" id="3.80.10.10:FF:000275">
    <property type="entry name" value="Leucine-rich repeat receptor-like protein kinase"/>
    <property type="match status" value="1"/>
</dbReference>
<reference evidence="12 13" key="1">
    <citation type="journal article" date="2018" name="Proc. Natl. Acad. Sci. U.S.A.">
        <title>Draft genome sequence of Camellia sinensis var. sinensis provides insights into the evolution of the tea genome and tea quality.</title>
        <authorList>
            <person name="Wei C."/>
            <person name="Yang H."/>
            <person name="Wang S."/>
            <person name="Zhao J."/>
            <person name="Liu C."/>
            <person name="Gao L."/>
            <person name="Xia E."/>
            <person name="Lu Y."/>
            <person name="Tai Y."/>
            <person name="She G."/>
            <person name="Sun J."/>
            <person name="Cao H."/>
            <person name="Tong W."/>
            <person name="Gao Q."/>
            <person name="Li Y."/>
            <person name="Deng W."/>
            <person name="Jiang X."/>
            <person name="Wang W."/>
            <person name="Chen Q."/>
            <person name="Zhang S."/>
            <person name="Li H."/>
            <person name="Wu J."/>
            <person name="Wang P."/>
            <person name="Li P."/>
            <person name="Shi C."/>
            <person name="Zheng F."/>
            <person name="Jian J."/>
            <person name="Huang B."/>
            <person name="Shan D."/>
            <person name="Shi M."/>
            <person name="Fang C."/>
            <person name="Yue Y."/>
            <person name="Li F."/>
            <person name="Li D."/>
            <person name="Wei S."/>
            <person name="Han B."/>
            <person name="Jiang C."/>
            <person name="Yin Y."/>
            <person name="Xia T."/>
            <person name="Zhang Z."/>
            <person name="Bennetzen J.L."/>
            <person name="Zhao S."/>
            <person name="Wan X."/>
        </authorList>
    </citation>
    <scope>NUCLEOTIDE SEQUENCE [LARGE SCALE GENOMIC DNA]</scope>
    <source>
        <strain evidence="13">cv. Shuchazao</strain>
        <tissue evidence="12">Leaf</tissue>
    </source>
</reference>
<keyword evidence="6" id="KW-0677">Repeat</keyword>
<dbReference type="AlphaFoldDB" id="A0A4S4EPH2"/>
<evidence type="ECO:0000256" key="4">
    <source>
        <dbReference type="ARBA" id="ARBA00022692"/>
    </source>
</evidence>
<evidence type="ECO:0000256" key="1">
    <source>
        <dbReference type="ARBA" id="ARBA00004479"/>
    </source>
</evidence>
<dbReference type="InterPro" id="IPR052592">
    <property type="entry name" value="LRR-RLK"/>
</dbReference>
<evidence type="ECO:0000259" key="11">
    <source>
        <dbReference type="Pfam" id="PF23598"/>
    </source>
</evidence>
<protein>
    <submittedName>
        <fullName evidence="12">Uncharacterized protein</fullName>
    </submittedName>
</protein>
<dbReference type="Pfam" id="PF00560">
    <property type="entry name" value="LRR_1"/>
    <property type="match status" value="2"/>
</dbReference>
<comment type="caution">
    <text evidence="12">The sequence shown here is derived from an EMBL/GenBank/DDBJ whole genome shotgun (WGS) entry which is preliminary data.</text>
</comment>
<dbReference type="PANTHER" id="PTHR48054:SF82">
    <property type="entry name" value="LRR RECEPTOR-LIKE SERINE_THREONINE-PROTEIN KINASE FLS2"/>
    <property type="match status" value="1"/>
</dbReference>
<evidence type="ECO:0000256" key="8">
    <source>
        <dbReference type="ARBA" id="ARBA00023136"/>
    </source>
</evidence>
<dbReference type="GO" id="GO:0016020">
    <property type="term" value="C:membrane"/>
    <property type="evidence" value="ECO:0007669"/>
    <property type="project" value="UniProtKB-SubCell"/>
</dbReference>
<dbReference type="InterPro" id="IPR013210">
    <property type="entry name" value="LRR_N_plant-typ"/>
</dbReference>
<evidence type="ECO:0000313" key="13">
    <source>
        <dbReference type="Proteomes" id="UP000306102"/>
    </source>
</evidence>
<evidence type="ECO:0000256" key="5">
    <source>
        <dbReference type="ARBA" id="ARBA00022729"/>
    </source>
</evidence>
<keyword evidence="4" id="KW-0812">Transmembrane</keyword>
<dbReference type="EMBL" id="SDRB02003184">
    <property type="protein sequence ID" value="THG18252.1"/>
    <property type="molecule type" value="Genomic_DNA"/>
</dbReference>
<comment type="subcellular location">
    <subcellularLocation>
        <location evidence="1">Membrane</location>
        <topology evidence="1">Single-pass type I membrane protein</topology>
    </subcellularLocation>
</comment>
<dbReference type="InterPro" id="IPR055414">
    <property type="entry name" value="LRR_R13L4/SHOC2-like"/>
</dbReference>
<evidence type="ECO:0000313" key="12">
    <source>
        <dbReference type="EMBL" id="THG18252.1"/>
    </source>
</evidence>
<comment type="similarity">
    <text evidence="2">Belongs to the RLP family.</text>
</comment>
<keyword evidence="5" id="KW-0732">Signal</keyword>
<dbReference type="InterPro" id="IPR001611">
    <property type="entry name" value="Leu-rich_rpt"/>
</dbReference>
<dbReference type="STRING" id="542762.A0A4S4EPH2"/>
<organism evidence="12 13">
    <name type="scientific">Camellia sinensis var. sinensis</name>
    <name type="common">China tea</name>
    <dbReference type="NCBI Taxonomy" id="542762"/>
    <lineage>
        <taxon>Eukaryota</taxon>
        <taxon>Viridiplantae</taxon>
        <taxon>Streptophyta</taxon>
        <taxon>Embryophyta</taxon>
        <taxon>Tracheophyta</taxon>
        <taxon>Spermatophyta</taxon>
        <taxon>Magnoliopsida</taxon>
        <taxon>eudicotyledons</taxon>
        <taxon>Gunneridae</taxon>
        <taxon>Pentapetalae</taxon>
        <taxon>asterids</taxon>
        <taxon>Ericales</taxon>
        <taxon>Theaceae</taxon>
        <taxon>Camellia</taxon>
    </lineage>
</organism>
<keyword evidence="3" id="KW-0433">Leucine-rich repeat</keyword>
<feature type="domain" description="Disease resistance R13L4/SHOC-2-like LRR" evidence="11">
    <location>
        <begin position="366"/>
        <end position="461"/>
    </location>
</feature>
<keyword evidence="9" id="KW-0325">Glycoprotein</keyword>
<keyword evidence="8" id="KW-0472">Membrane</keyword>
<dbReference type="Gene3D" id="3.80.10.10">
    <property type="entry name" value="Ribonuclease Inhibitor"/>
    <property type="match status" value="3"/>
</dbReference>
<proteinExistence type="inferred from homology"/>
<evidence type="ECO:0000256" key="9">
    <source>
        <dbReference type="ARBA" id="ARBA00023180"/>
    </source>
</evidence>
<dbReference type="Proteomes" id="UP000306102">
    <property type="component" value="Unassembled WGS sequence"/>
</dbReference>